<comment type="caution">
    <text evidence="2">The sequence shown here is derived from an EMBL/GenBank/DDBJ whole genome shotgun (WGS) entry which is preliminary data.</text>
</comment>
<protein>
    <submittedName>
        <fullName evidence="2">Uncharacterized protein</fullName>
    </submittedName>
</protein>
<proteinExistence type="predicted"/>
<organism evidence="2 3">
    <name type="scientific">Streptomyces sannanensis</name>
    <dbReference type="NCBI Taxonomy" id="285536"/>
    <lineage>
        <taxon>Bacteria</taxon>
        <taxon>Bacillati</taxon>
        <taxon>Actinomycetota</taxon>
        <taxon>Actinomycetes</taxon>
        <taxon>Kitasatosporales</taxon>
        <taxon>Streptomycetaceae</taxon>
        <taxon>Streptomyces</taxon>
    </lineage>
</organism>
<name>A0ABP6SNY1_9ACTN</name>
<evidence type="ECO:0000313" key="2">
    <source>
        <dbReference type="EMBL" id="GAA3381230.1"/>
    </source>
</evidence>
<gene>
    <name evidence="2" type="ORF">GCM10020367_71700</name>
</gene>
<dbReference type="Proteomes" id="UP001499990">
    <property type="component" value="Unassembled WGS sequence"/>
</dbReference>
<feature type="compositionally biased region" description="Acidic residues" evidence="1">
    <location>
        <begin position="18"/>
        <end position="27"/>
    </location>
</feature>
<keyword evidence="3" id="KW-1185">Reference proteome</keyword>
<evidence type="ECO:0000313" key="3">
    <source>
        <dbReference type="Proteomes" id="UP001499990"/>
    </source>
</evidence>
<dbReference type="EMBL" id="BAAAYL010000003">
    <property type="protein sequence ID" value="GAA3381230.1"/>
    <property type="molecule type" value="Genomic_DNA"/>
</dbReference>
<reference evidence="3" key="1">
    <citation type="journal article" date="2019" name="Int. J. Syst. Evol. Microbiol.">
        <title>The Global Catalogue of Microorganisms (GCM) 10K type strain sequencing project: providing services to taxonomists for standard genome sequencing and annotation.</title>
        <authorList>
            <consortium name="The Broad Institute Genomics Platform"/>
            <consortium name="The Broad Institute Genome Sequencing Center for Infectious Disease"/>
            <person name="Wu L."/>
            <person name="Ma J."/>
        </authorList>
    </citation>
    <scope>NUCLEOTIDE SEQUENCE [LARGE SCALE GENOMIC DNA]</scope>
    <source>
        <strain evidence="3">JCM 9651</strain>
    </source>
</reference>
<feature type="region of interest" description="Disordered" evidence="1">
    <location>
        <begin position="1"/>
        <end position="36"/>
    </location>
</feature>
<evidence type="ECO:0000256" key="1">
    <source>
        <dbReference type="SAM" id="MobiDB-lite"/>
    </source>
</evidence>
<dbReference type="RefSeq" id="WP_345045749.1">
    <property type="nucleotide sequence ID" value="NZ_BAAAYL010000003.1"/>
</dbReference>
<accession>A0ABP6SNY1</accession>
<sequence length="73" mass="7922">MSTTNATGTEPEPHEPEDSGESGEAGEETERHSRADRFKRLGSEAATVVAMGFVAAIGDEVVRQILEWLSSRF</sequence>